<dbReference type="Pfam" id="PF05685">
    <property type="entry name" value="Uma2"/>
    <property type="match status" value="1"/>
</dbReference>
<dbReference type="PANTHER" id="PTHR47152">
    <property type="entry name" value="SLR2084 PROTEIN-RELATED"/>
    <property type="match status" value="1"/>
</dbReference>
<name>A0A2W4UB41_9CYAN</name>
<comment type="caution">
    <text evidence="2">The sequence shown here is derived from an EMBL/GenBank/DDBJ whole genome shotgun (WGS) entry which is preliminary data.</text>
</comment>
<keyword evidence="2" id="KW-0378">Hydrolase</keyword>
<dbReference type="Gene3D" id="3.90.1570.10">
    <property type="entry name" value="tt1808, chain A"/>
    <property type="match status" value="1"/>
</dbReference>
<protein>
    <submittedName>
        <fullName evidence="2">Uma2 family endonuclease</fullName>
    </submittedName>
</protein>
<reference evidence="3" key="1">
    <citation type="submission" date="2018-04" db="EMBL/GenBank/DDBJ databases">
        <authorList>
            <person name="Cornet L."/>
        </authorList>
    </citation>
    <scope>NUCLEOTIDE SEQUENCE [LARGE SCALE GENOMIC DNA]</scope>
</reference>
<proteinExistence type="predicted"/>
<organism evidence="2 3">
    <name type="scientific">Leptolyngbya foveolarum</name>
    <dbReference type="NCBI Taxonomy" id="47253"/>
    <lineage>
        <taxon>Bacteria</taxon>
        <taxon>Bacillati</taxon>
        <taxon>Cyanobacteriota</taxon>
        <taxon>Cyanophyceae</taxon>
        <taxon>Leptolyngbyales</taxon>
        <taxon>Leptolyngbyaceae</taxon>
        <taxon>Leptolyngbya group</taxon>
        <taxon>Leptolyngbya</taxon>
    </lineage>
</organism>
<dbReference type="Proteomes" id="UP000249354">
    <property type="component" value="Unassembled WGS sequence"/>
</dbReference>
<keyword evidence="2" id="KW-0255">Endonuclease</keyword>
<accession>A0A2W4UB41</accession>
<dbReference type="CDD" id="cd06260">
    <property type="entry name" value="DUF820-like"/>
    <property type="match status" value="1"/>
</dbReference>
<dbReference type="PANTHER" id="PTHR47152:SF2">
    <property type="entry name" value="SLR2084 PROTEIN"/>
    <property type="match status" value="1"/>
</dbReference>
<gene>
    <name evidence="2" type="ORF">DCF25_11265</name>
</gene>
<keyword evidence="2" id="KW-0540">Nuclease</keyword>
<evidence type="ECO:0000313" key="3">
    <source>
        <dbReference type="Proteomes" id="UP000249354"/>
    </source>
</evidence>
<dbReference type="GO" id="GO:0004519">
    <property type="term" value="F:endonuclease activity"/>
    <property type="evidence" value="ECO:0007669"/>
    <property type="project" value="UniProtKB-KW"/>
</dbReference>
<dbReference type="AlphaFoldDB" id="A0A2W4UB41"/>
<reference evidence="2 3" key="2">
    <citation type="submission" date="2018-06" db="EMBL/GenBank/DDBJ databases">
        <title>Metagenomic assembly of (sub)arctic Cyanobacteria and their associated microbiome from non-axenic cultures.</title>
        <authorList>
            <person name="Baurain D."/>
        </authorList>
    </citation>
    <scope>NUCLEOTIDE SEQUENCE [LARGE SCALE GENOMIC DNA]</scope>
    <source>
        <strain evidence="2">ULC129bin1</strain>
    </source>
</reference>
<sequence length="211" mass="24600">MYLPETPVKQIGEKRVTFQDLDWQAFKQIQTLLTERSQARFTYDRGVLEITMPLERHERFARLIERFILILVVETGQMLKTMGSTTLDREDLLKSAEPDNGYYIQSFDLVADHTIDLATDPPPDLVVEVDITNTDIKKDLLYAALGVPEFWRFNGRVWRILCLEDGVYVEGDRSPTFPIVEKSDLYQFLESALLNEVAAEIEFRRWVKEHL</sequence>
<evidence type="ECO:0000259" key="1">
    <source>
        <dbReference type="Pfam" id="PF05685"/>
    </source>
</evidence>
<feature type="domain" description="Putative restriction endonuclease" evidence="1">
    <location>
        <begin position="23"/>
        <end position="168"/>
    </location>
</feature>
<dbReference type="InterPro" id="IPR012296">
    <property type="entry name" value="Nuclease_put_TT1808"/>
</dbReference>
<dbReference type="InterPro" id="IPR008538">
    <property type="entry name" value="Uma2"/>
</dbReference>
<evidence type="ECO:0000313" key="2">
    <source>
        <dbReference type="EMBL" id="PZO17364.1"/>
    </source>
</evidence>
<dbReference type="EMBL" id="QBMC01000068">
    <property type="protein sequence ID" value="PZO17364.1"/>
    <property type="molecule type" value="Genomic_DNA"/>
</dbReference>